<accession>A0ABN2P3F6</accession>
<dbReference type="PANTHER" id="PTHR30269:SF37">
    <property type="entry name" value="MEMBRANE TRANSPORTER PROTEIN"/>
    <property type="match status" value="1"/>
</dbReference>
<sequence>MLVVLALAVYAGALVQGLVGLGLGLLGAPVTALVAPGLMPDVLLWLVLALPLVSLVRDHDDVHWRGLAWTVPARLPGIALGVVAVALFSDDALGVSVALMVLAASALTWRSVRVPLRRTTLVAAGVVSGFTGTTTSVGGPPVAILYQHREPTQIRSTLAVYFVLGGALSIGGLALGGQLQVVSAVVAVLLAAPTVLGLLTARLLRDRVPASRVRPAVLGVCAASALVLLVSSLL</sequence>
<dbReference type="InterPro" id="IPR052017">
    <property type="entry name" value="TSUP"/>
</dbReference>
<dbReference type="Proteomes" id="UP001501612">
    <property type="component" value="Unassembled WGS sequence"/>
</dbReference>
<evidence type="ECO:0000256" key="5">
    <source>
        <dbReference type="ARBA" id="ARBA00022692"/>
    </source>
</evidence>
<keyword evidence="10" id="KW-1185">Reference proteome</keyword>
<organism evidence="9 10">
    <name type="scientific">Nocardioides lentus</name>
    <dbReference type="NCBI Taxonomy" id="338077"/>
    <lineage>
        <taxon>Bacteria</taxon>
        <taxon>Bacillati</taxon>
        <taxon>Actinomycetota</taxon>
        <taxon>Actinomycetes</taxon>
        <taxon>Propionibacteriales</taxon>
        <taxon>Nocardioidaceae</taxon>
        <taxon>Nocardioides</taxon>
    </lineage>
</organism>
<comment type="caution">
    <text evidence="9">The sequence shown here is derived from an EMBL/GenBank/DDBJ whole genome shotgun (WGS) entry which is preliminary data.</text>
</comment>
<evidence type="ECO:0000313" key="9">
    <source>
        <dbReference type="EMBL" id="GAA1910675.1"/>
    </source>
</evidence>
<dbReference type="EMBL" id="BAAAMY010000002">
    <property type="protein sequence ID" value="GAA1910675.1"/>
    <property type="molecule type" value="Genomic_DNA"/>
</dbReference>
<feature type="transmembrane region" description="Helical" evidence="8">
    <location>
        <begin position="181"/>
        <end position="204"/>
    </location>
</feature>
<dbReference type="PANTHER" id="PTHR30269">
    <property type="entry name" value="TRANSMEMBRANE PROTEIN YFCA"/>
    <property type="match status" value="1"/>
</dbReference>
<proteinExistence type="inferred from homology"/>
<protein>
    <recommendedName>
        <fullName evidence="8">Probable membrane transporter protein</fullName>
    </recommendedName>
</protein>
<dbReference type="InterPro" id="IPR002781">
    <property type="entry name" value="TM_pro_TauE-like"/>
</dbReference>
<evidence type="ECO:0000313" key="10">
    <source>
        <dbReference type="Proteomes" id="UP001501612"/>
    </source>
</evidence>
<keyword evidence="4 8" id="KW-1003">Cell membrane</keyword>
<dbReference type="Pfam" id="PF01925">
    <property type="entry name" value="TauE"/>
    <property type="match status" value="1"/>
</dbReference>
<keyword evidence="5 8" id="KW-0812">Transmembrane</keyword>
<evidence type="ECO:0000256" key="2">
    <source>
        <dbReference type="ARBA" id="ARBA00009142"/>
    </source>
</evidence>
<name>A0ABN2P3F6_9ACTN</name>
<feature type="transmembrane region" description="Helical" evidence="8">
    <location>
        <begin position="67"/>
        <end position="86"/>
    </location>
</feature>
<feature type="transmembrane region" description="Helical" evidence="8">
    <location>
        <begin position="92"/>
        <end position="109"/>
    </location>
</feature>
<reference evidence="9 10" key="1">
    <citation type="journal article" date="2019" name="Int. J. Syst. Evol. Microbiol.">
        <title>The Global Catalogue of Microorganisms (GCM) 10K type strain sequencing project: providing services to taxonomists for standard genome sequencing and annotation.</title>
        <authorList>
            <consortium name="The Broad Institute Genomics Platform"/>
            <consortium name="The Broad Institute Genome Sequencing Center for Infectious Disease"/>
            <person name="Wu L."/>
            <person name="Ma J."/>
        </authorList>
    </citation>
    <scope>NUCLEOTIDE SEQUENCE [LARGE SCALE GENOMIC DNA]</scope>
    <source>
        <strain evidence="9 10">JCM 14046</strain>
    </source>
</reference>
<feature type="transmembrane region" description="Helical" evidence="8">
    <location>
        <begin position="158"/>
        <end position="175"/>
    </location>
</feature>
<gene>
    <name evidence="9" type="ORF">GCM10009737_10150</name>
</gene>
<dbReference type="RefSeq" id="WP_344004624.1">
    <property type="nucleotide sequence ID" value="NZ_BAAAMY010000002.1"/>
</dbReference>
<comment type="similarity">
    <text evidence="2 8">Belongs to the 4-toluene sulfonate uptake permease (TSUP) (TC 2.A.102) family.</text>
</comment>
<evidence type="ECO:0000256" key="7">
    <source>
        <dbReference type="ARBA" id="ARBA00023136"/>
    </source>
</evidence>
<evidence type="ECO:0000256" key="4">
    <source>
        <dbReference type="ARBA" id="ARBA00022475"/>
    </source>
</evidence>
<evidence type="ECO:0000256" key="6">
    <source>
        <dbReference type="ARBA" id="ARBA00022989"/>
    </source>
</evidence>
<evidence type="ECO:0000256" key="1">
    <source>
        <dbReference type="ARBA" id="ARBA00004651"/>
    </source>
</evidence>
<evidence type="ECO:0000256" key="8">
    <source>
        <dbReference type="RuleBase" id="RU363041"/>
    </source>
</evidence>
<feature type="transmembrane region" description="Helical" evidence="8">
    <location>
        <begin position="216"/>
        <end position="233"/>
    </location>
</feature>
<evidence type="ECO:0000256" key="3">
    <source>
        <dbReference type="ARBA" id="ARBA00022448"/>
    </source>
</evidence>
<keyword evidence="7 8" id="KW-0472">Membrane</keyword>
<keyword evidence="3" id="KW-0813">Transport</keyword>
<keyword evidence="6 8" id="KW-1133">Transmembrane helix</keyword>
<comment type="subcellular location">
    <subcellularLocation>
        <location evidence="1 8">Cell membrane</location>
        <topology evidence="1 8">Multi-pass membrane protein</topology>
    </subcellularLocation>
</comment>
<feature type="transmembrane region" description="Helical" evidence="8">
    <location>
        <begin position="33"/>
        <end position="55"/>
    </location>
</feature>